<dbReference type="Proteomes" id="UP001409585">
    <property type="component" value="Unassembled WGS sequence"/>
</dbReference>
<dbReference type="CDD" id="cd09008">
    <property type="entry name" value="MTAN"/>
    <property type="match status" value="1"/>
</dbReference>
<feature type="domain" description="Nucleoside phosphorylase" evidence="1">
    <location>
        <begin position="56"/>
        <end position="345"/>
    </location>
</feature>
<protein>
    <submittedName>
        <fullName evidence="2">5'-methylthioadenosine/S-adenosylhomocysteine nucleosidase</fullName>
    </submittedName>
</protein>
<evidence type="ECO:0000313" key="3">
    <source>
        <dbReference type="Proteomes" id="UP001409585"/>
    </source>
</evidence>
<dbReference type="PROSITE" id="PS51257">
    <property type="entry name" value="PROKAR_LIPOPROTEIN"/>
    <property type="match status" value="1"/>
</dbReference>
<dbReference type="Pfam" id="PF01048">
    <property type="entry name" value="PNP_UDP_1"/>
    <property type="match status" value="1"/>
</dbReference>
<dbReference type="InterPro" id="IPR000845">
    <property type="entry name" value="Nucleoside_phosphorylase_d"/>
</dbReference>
<evidence type="ECO:0000259" key="1">
    <source>
        <dbReference type="Pfam" id="PF01048"/>
    </source>
</evidence>
<dbReference type="AlphaFoldDB" id="A0AAV3TZA9"/>
<dbReference type="GO" id="GO:0009116">
    <property type="term" value="P:nucleoside metabolic process"/>
    <property type="evidence" value="ECO:0007669"/>
    <property type="project" value="InterPro"/>
</dbReference>
<name>A0AAV3TZA9_9ALTE</name>
<dbReference type="InterPro" id="IPR035994">
    <property type="entry name" value="Nucleoside_phosphorylase_sf"/>
</dbReference>
<sequence length="350" mass="39026">MPKERYYATKVNGFITVCIVLLITACQQFSQPDLQTGSIQHQPNYIAGTKEDGFTAIMVAYAPELNGILSTLNSLPNAQIDRTITVKGVTYRLGRYNDQPIIIFATGMSIANAAMTTQMALDYFPIDEVVYMGIAGAINPRWHPGDVIIPERWYYHDESVYSNPSPGQAGQYIVPNYYQKMLDELPAKRAADPNIPNYKPFEFVHPDHVVVIKDGQEKPVDTPYFSASPRLLAAARQAISTMPPRLILDKRRAEFTVGGNGVTGSVFLDNRAYRQWVREVFHAEVTEMESAAVGQVCYVNDTEWMIIRAISDLAGGQEGVNEEDIYDEEVSRVGAEVLFAVLEQLTSQAE</sequence>
<dbReference type="Gene3D" id="3.40.50.1580">
    <property type="entry name" value="Nucleoside phosphorylase domain"/>
    <property type="match status" value="1"/>
</dbReference>
<proteinExistence type="predicted"/>
<dbReference type="EMBL" id="BAABLX010000007">
    <property type="protein sequence ID" value="GAA4934475.1"/>
    <property type="molecule type" value="Genomic_DNA"/>
</dbReference>
<dbReference type="SUPFAM" id="SSF53167">
    <property type="entry name" value="Purine and uridine phosphorylases"/>
    <property type="match status" value="1"/>
</dbReference>
<comment type="caution">
    <text evidence="2">The sequence shown here is derived from an EMBL/GenBank/DDBJ whole genome shotgun (WGS) entry which is preliminary data.</text>
</comment>
<dbReference type="RefSeq" id="WP_345417779.1">
    <property type="nucleotide sequence ID" value="NZ_AP031496.1"/>
</dbReference>
<evidence type="ECO:0000313" key="2">
    <source>
        <dbReference type="EMBL" id="GAA4934475.1"/>
    </source>
</evidence>
<gene>
    <name evidence="2" type="ORF">GCM10025791_09210</name>
</gene>
<reference evidence="3" key="1">
    <citation type="journal article" date="2019" name="Int. J. Syst. Evol. Microbiol.">
        <title>The Global Catalogue of Microorganisms (GCM) 10K type strain sequencing project: providing services to taxonomists for standard genome sequencing and annotation.</title>
        <authorList>
            <consortium name="The Broad Institute Genomics Platform"/>
            <consortium name="The Broad Institute Genome Sequencing Center for Infectious Disease"/>
            <person name="Wu L."/>
            <person name="Ma J."/>
        </authorList>
    </citation>
    <scope>NUCLEOTIDE SEQUENCE [LARGE SCALE GENOMIC DNA]</scope>
    <source>
        <strain evidence="3">JCM 19134</strain>
    </source>
</reference>
<organism evidence="2 3">
    <name type="scientific">Halioxenophilus aromaticivorans</name>
    <dbReference type="NCBI Taxonomy" id="1306992"/>
    <lineage>
        <taxon>Bacteria</taxon>
        <taxon>Pseudomonadati</taxon>
        <taxon>Pseudomonadota</taxon>
        <taxon>Gammaproteobacteria</taxon>
        <taxon>Alteromonadales</taxon>
        <taxon>Alteromonadaceae</taxon>
        <taxon>Halioxenophilus</taxon>
    </lineage>
</organism>
<dbReference type="GO" id="GO:0003824">
    <property type="term" value="F:catalytic activity"/>
    <property type="evidence" value="ECO:0007669"/>
    <property type="project" value="InterPro"/>
</dbReference>
<accession>A0AAV3TZA9</accession>
<keyword evidence="3" id="KW-1185">Reference proteome</keyword>
<dbReference type="PANTHER" id="PTHR21234">
    <property type="entry name" value="PURINE NUCLEOSIDE PHOSPHORYLASE"/>
    <property type="match status" value="1"/>
</dbReference>
<dbReference type="PANTHER" id="PTHR21234:SF42">
    <property type="entry name" value="PHOSPHORYLASE SUPERFAMILY PROTEIN"/>
    <property type="match status" value="1"/>
</dbReference>